<sequence>MDWSSVMAKLPLPQRVAKTVGGWGCLFIGMHLALKGWLGRKWGWGCLLHRMHLALKAWLGTKWSVRILLGHGAKARSARADLHAHSPGSVNPRTGTTKETWGRKGVSDPSLLGLAEPSGPRLRVRHPDPYFLGPASGPEALNSGVRTHSSWAGVLTQGSWVWRQGPDTWVKHPNPRLMGSALQPNPKLLDLAFKRGLILMGLTEETWGLEGRLTQVAWVWQERRPKSLGSCSPSWPKTLGSGVWT</sequence>
<dbReference type="EMBL" id="CM009301">
    <property type="protein sequence ID" value="PNT09791.1"/>
    <property type="molecule type" value="Genomic_DNA"/>
</dbReference>
<evidence type="ECO:0000313" key="3">
    <source>
        <dbReference type="Proteomes" id="UP000006729"/>
    </source>
</evidence>
<accession>B9I2U3</accession>
<proteinExistence type="predicted"/>
<dbReference type="InParanoid" id="B9I2U3"/>
<dbReference type="AlphaFoldDB" id="B9I2U3"/>
<gene>
    <name evidence="2" type="ORF">POPTR_012G064300</name>
</gene>
<keyword evidence="3" id="KW-1185">Reference proteome</keyword>
<feature type="region of interest" description="Disordered" evidence="1">
    <location>
        <begin position="80"/>
        <end position="120"/>
    </location>
</feature>
<evidence type="ECO:0000313" key="2">
    <source>
        <dbReference type="EMBL" id="PNT09791.1"/>
    </source>
</evidence>
<dbReference type="Proteomes" id="UP000006729">
    <property type="component" value="Chromosome 12"/>
</dbReference>
<name>B9I2U3_POPTR</name>
<dbReference type="HOGENOM" id="CLU_1135129_0_0_1"/>
<protein>
    <submittedName>
        <fullName evidence="2">Uncharacterized protein</fullName>
    </submittedName>
</protein>
<organism evidence="2 3">
    <name type="scientific">Populus trichocarpa</name>
    <name type="common">Western balsam poplar</name>
    <name type="synonym">Populus balsamifera subsp. trichocarpa</name>
    <dbReference type="NCBI Taxonomy" id="3694"/>
    <lineage>
        <taxon>Eukaryota</taxon>
        <taxon>Viridiplantae</taxon>
        <taxon>Streptophyta</taxon>
        <taxon>Embryophyta</taxon>
        <taxon>Tracheophyta</taxon>
        <taxon>Spermatophyta</taxon>
        <taxon>Magnoliopsida</taxon>
        <taxon>eudicotyledons</taxon>
        <taxon>Gunneridae</taxon>
        <taxon>Pentapetalae</taxon>
        <taxon>rosids</taxon>
        <taxon>fabids</taxon>
        <taxon>Malpighiales</taxon>
        <taxon>Salicaceae</taxon>
        <taxon>Saliceae</taxon>
        <taxon>Populus</taxon>
    </lineage>
</organism>
<feature type="compositionally biased region" description="Polar residues" evidence="1">
    <location>
        <begin position="88"/>
        <end position="99"/>
    </location>
</feature>
<reference evidence="2 3" key="1">
    <citation type="journal article" date="2006" name="Science">
        <title>The genome of black cottonwood, Populus trichocarpa (Torr. &amp; Gray).</title>
        <authorList>
            <person name="Tuskan G.A."/>
            <person name="Difazio S."/>
            <person name="Jansson S."/>
            <person name="Bohlmann J."/>
            <person name="Grigoriev I."/>
            <person name="Hellsten U."/>
            <person name="Putnam N."/>
            <person name="Ralph S."/>
            <person name="Rombauts S."/>
            <person name="Salamov A."/>
            <person name="Schein J."/>
            <person name="Sterck L."/>
            <person name="Aerts A."/>
            <person name="Bhalerao R.R."/>
            <person name="Bhalerao R.P."/>
            <person name="Blaudez D."/>
            <person name="Boerjan W."/>
            <person name="Brun A."/>
            <person name="Brunner A."/>
            <person name="Busov V."/>
            <person name="Campbell M."/>
            <person name="Carlson J."/>
            <person name="Chalot M."/>
            <person name="Chapman J."/>
            <person name="Chen G.L."/>
            <person name="Cooper D."/>
            <person name="Coutinho P.M."/>
            <person name="Couturier J."/>
            <person name="Covert S."/>
            <person name="Cronk Q."/>
            <person name="Cunningham R."/>
            <person name="Davis J."/>
            <person name="Degroeve S."/>
            <person name="Dejardin A."/>
            <person name="Depamphilis C."/>
            <person name="Detter J."/>
            <person name="Dirks B."/>
            <person name="Dubchak I."/>
            <person name="Duplessis S."/>
            <person name="Ehlting J."/>
            <person name="Ellis B."/>
            <person name="Gendler K."/>
            <person name="Goodstein D."/>
            <person name="Gribskov M."/>
            <person name="Grimwood J."/>
            <person name="Groover A."/>
            <person name="Gunter L."/>
            <person name="Hamberger B."/>
            <person name="Heinze B."/>
            <person name="Helariutta Y."/>
            <person name="Henrissat B."/>
            <person name="Holligan D."/>
            <person name="Holt R."/>
            <person name="Huang W."/>
            <person name="Islam-Faridi N."/>
            <person name="Jones S."/>
            <person name="Jones-Rhoades M."/>
            <person name="Jorgensen R."/>
            <person name="Joshi C."/>
            <person name="Kangasjarvi J."/>
            <person name="Karlsson J."/>
            <person name="Kelleher C."/>
            <person name="Kirkpatrick R."/>
            <person name="Kirst M."/>
            <person name="Kohler A."/>
            <person name="Kalluri U."/>
            <person name="Larimer F."/>
            <person name="Leebens-Mack J."/>
            <person name="Leple J.C."/>
            <person name="Locascio P."/>
            <person name="Lou Y."/>
            <person name="Lucas S."/>
            <person name="Martin F."/>
            <person name="Montanini B."/>
            <person name="Napoli C."/>
            <person name="Nelson D.R."/>
            <person name="Nelson C."/>
            <person name="Nieminen K."/>
            <person name="Nilsson O."/>
            <person name="Pereda V."/>
            <person name="Peter G."/>
            <person name="Philippe R."/>
            <person name="Pilate G."/>
            <person name="Poliakov A."/>
            <person name="Razumovskaya J."/>
            <person name="Richardson P."/>
            <person name="Rinaldi C."/>
            <person name="Ritland K."/>
            <person name="Rouze P."/>
            <person name="Ryaboy D."/>
            <person name="Schmutz J."/>
            <person name="Schrader J."/>
            <person name="Segerman B."/>
            <person name="Shin H."/>
            <person name="Siddiqui A."/>
            <person name="Sterky F."/>
            <person name="Terry A."/>
            <person name="Tsai C.J."/>
            <person name="Uberbacher E."/>
            <person name="Unneberg P."/>
            <person name="Vahala J."/>
            <person name="Wall K."/>
            <person name="Wessler S."/>
            <person name="Yang G."/>
            <person name="Yin T."/>
            <person name="Douglas C."/>
            <person name="Marra M."/>
            <person name="Sandberg G."/>
            <person name="Van de Peer Y."/>
            <person name="Rokhsar D."/>
        </authorList>
    </citation>
    <scope>NUCLEOTIDE SEQUENCE [LARGE SCALE GENOMIC DNA]</scope>
    <source>
        <strain evidence="3">cv. Nisqually</strain>
    </source>
</reference>
<evidence type="ECO:0000256" key="1">
    <source>
        <dbReference type="SAM" id="MobiDB-lite"/>
    </source>
</evidence>